<dbReference type="RefSeq" id="WP_263370086.1">
    <property type="nucleotide sequence ID" value="NZ_JAGSYD010000001.1"/>
</dbReference>
<dbReference type="Gene3D" id="1.20.59.10">
    <property type="entry name" value="Chorismate mutase"/>
    <property type="match status" value="1"/>
</dbReference>
<gene>
    <name evidence="3" type="primary">pheA</name>
    <name evidence="3" type="ORF">ACFQBQ_12630</name>
</gene>
<dbReference type="InterPro" id="IPR036979">
    <property type="entry name" value="CM_dom_sf"/>
</dbReference>
<feature type="domain" description="Chorismate mutase" evidence="2">
    <location>
        <begin position="1"/>
        <end position="87"/>
    </location>
</feature>
<dbReference type="InterPro" id="IPR010957">
    <property type="entry name" value="G/b/e-P-prot_chorismate_mutase"/>
</dbReference>
<dbReference type="EC" id="5.4.99.5" evidence="1"/>
<dbReference type="SUPFAM" id="SSF48600">
    <property type="entry name" value="Chorismate mutase II"/>
    <property type="match status" value="1"/>
</dbReference>
<dbReference type="PROSITE" id="PS51168">
    <property type="entry name" value="CHORISMATE_MUT_2"/>
    <property type="match status" value="1"/>
</dbReference>
<comment type="caution">
    <text evidence="3">The sequence shown here is derived from an EMBL/GenBank/DDBJ whole genome shotgun (WGS) entry which is preliminary data.</text>
</comment>
<sequence>MEIADWRNKIDEIDEQITVLLNKRAECAVEIGKLKLANAAAVYEPQREQRVFEHVSAVSTGPLTTAELTDIYQRVMDVMRNKQRPAK</sequence>
<dbReference type="Pfam" id="PF01817">
    <property type="entry name" value="CM_2"/>
    <property type="match status" value="1"/>
</dbReference>
<dbReference type="InterPro" id="IPR002701">
    <property type="entry name" value="CM_II_prokaryot"/>
</dbReference>
<dbReference type="Proteomes" id="UP001596391">
    <property type="component" value="Unassembled WGS sequence"/>
</dbReference>
<dbReference type="SMART" id="SM00830">
    <property type="entry name" value="CM_2"/>
    <property type="match status" value="1"/>
</dbReference>
<evidence type="ECO:0000313" key="4">
    <source>
        <dbReference type="Proteomes" id="UP001596391"/>
    </source>
</evidence>
<protein>
    <recommendedName>
        <fullName evidence="1">chorismate mutase</fullName>
        <ecNumber evidence="1">5.4.99.5</ecNumber>
    </recommendedName>
</protein>
<evidence type="ECO:0000313" key="3">
    <source>
        <dbReference type="EMBL" id="MFC6646415.1"/>
    </source>
</evidence>
<keyword evidence="4" id="KW-1185">Reference proteome</keyword>
<dbReference type="EMBL" id="JBHSWI010000001">
    <property type="protein sequence ID" value="MFC6646415.1"/>
    <property type="molecule type" value="Genomic_DNA"/>
</dbReference>
<accession>A0ABW1ZDC5</accession>
<name>A0ABW1ZDC5_9BACT</name>
<reference evidence="4" key="1">
    <citation type="journal article" date="2019" name="Int. J. Syst. Evol. Microbiol.">
        <title>The Global Catalogue of Microorganisms (GCM) 10K type strain sequencing project: providing services to taxonomists for standard genome sequencing and annotation.</title>
        <authorList>
            <consortium name="The Broad Institute Genomics Platform"/>
            <consortium name="The Broad Institute Genome Sequencing Center for Infectious Disease"/>
            <person name="Wu L."/>
            <person name="Ma J."/>
        </authorList>
    </citation>
    <scope>NUCLEOTIDE SEQUENCE [LARGE SCALE GENOMIC DNA]</scope>
    <source>
        <strain evidence="4">CGMCC 1.16026</strain>
    </source>
</reference>
<proteinExistence type="predicted"/>
<evidence type="ECO:0000256" key="1">
    <source>
        <dbReference type="ARBA" id="ARBA00012404"/>
    </source>
</evidence>
<dbReference type="NCBIfam" id="TIGR01807">
    <property type="entry name" value="CM_P2"/>
    <property type="match status" value="1"/>
</dbReference>
<organism evidence="3 4">
    <name type="scientific">Granulicella cerasi</name>
    <dbReference type="NCBI Taxonomy" id="741063"/>
    <lineage>
        <taxon>Bacteria</taxon>
        <taxon>Pseudomonadati</taxon>
        <taxon>Acidobacteriota</taxon>
        <taxon>Terriglobia</taxon>
        <taxon>Terriglobales</taxon>
        <taxon>Acidobacteriaceae</taxon>
        <taxon>Granulicella</taxon>
    </lineage>
</organism>
<dbReference type="GO" id="GO:0004106">
    <property type="term" value="F:chorismate mutase activity"/>
    <property type="evidence" value="ECO:0007669"/>
    <property type="project" value="UniProtKB-EC"/>
</dbReference>
<keyword evidence="3" id="KW-0413">Isomerase</keyword>
<evidence type="ECO:0000259" key="2">
    <source>
        <dbReference type="PROSITE" id="PS51168"/>
    </source>
</evidence>
<dbReference type="InterPro" id="IPR036263">
    <property type="entry name" value="Chorismate_II_sf"/>
</dbReference>